<dbReference type="Proteomes" id="UP001220456">
    <property type="component" value="Unassembled WGS sequence"/>
</dbReference>
<organism evidence="2 3">
    <name type="scientific">Arthrobacter vasquezii</name>
    <dbReference type="NCBI Taxonomy" id="2977629"/>
    <lineage>
        <taxon>Bacteria</taxon>
        <taxon>Bacillati</taxon>
        <taxon>Actinomycetota</taxon>
        <taxon>Actinomycetes</taxon>
        <taxon>Micrococcales</taxon>
        <taxon>Micrococcaceae</taxon>
        <taxon>Arthrobacter</taxon>
    </lineage>
</organism>
<reference evidence="2 3" key="1">
    <citation type="journal article" date="2023" name="Int. J. Syst. Evol. Microbiol.">
        <title>Arthrobacter vasquezii sp. nov., isolated from a soil sample from Union Glacier, Antarctica.</title>
        <authorList>
            <person name="Valenzuela-Ibaceta F."/>
            <person name="Carrasco V."/>
            <person name="Lagos-Moraga S."/>
            <person name="Dietz-Vargas C."/>
            <person name="Navarro C.A."/>
            <person name="Perez-Donoso J.M."/>
        </authorList>
    </citation>
    <scope>NUCLEOTIDE SEQUENCE [LARGE SCALE GENOMIC DNA]</scope>
    <source>
        <strain evidence="2 3">EH-1B-1</strain>
    </source>
</reference>
<dbReference type="Pfam" id="PF13601">
    <property type="entry name" value="HTH_34"/>
    <property type="match status" value="1"/>
</dbReference>
<evidence type="ECO:0000313" key="2">
    <source>
        <dbReference type="EMBL" id="MDF9276946.1"/>
    </source>
</evidence>
<dbReference type="SUPFAM" id="SSF46785">
    <property type="entry name" value="Winged helix' DNA-binding domain"/>
    <property type="match status" value="1"/>
</dbReference>
<dbReference type="InterPro" id="IPR027395">
    <property type="entry name" value="WH_DNA-bd_dom"/>
</dbReference>
<dbReference type="InterPro" id="IPR036388">
    <property type="entry name" value="WH-like_DNA-bd_sf"/>
</dbReference>
<protein>
    <submittedName>
        <fullName evidence="2">Transcriptional regulator</fullName>
    </submittedName>
</protein>
<feature type="domain" description="Winged helix DNA-binding" evidence="1">
    <location>
        <begin position="18"/>
        <end position="96"/>
    </location>
</feature>
<gene>
    <name evidence="2" type="ORF">P4U43_03970</name>
</gene>
<dbReference type="RefSeq" id="WP_277357551.1">
    <property type="nucleotide sequence ID" value="NZ_JAROKN010000005.1"/>
</dbReference>
<name>A0ABT6CT44_9MICC</name>
<proteinExistence type="predicted"/>
<sequence>MSLSESRAKLDDVVHSPLRFSILAALASVDSANYQTLKEALDVSYPLLSKHASVLEEAGYISVEKSFVGKRAQTVFQLTREGEAAFRKHLSALQEIANGLT</sequence>
<dbReference type="PANTHER" id="PTHR37318:SF1">
    <property type="entry name" value="BSL7504 PROTEIN"/>
    <property type="match status" value="1"/>
</dbReference>
<comment type="caution">
    <text evidence="2">The sequence shown here is derived from an EMBL/GenBank/DDBJ whole genome shotgun (WGS) entry which is preliminary data.</text>
</comment>
<keyword evidence="3" id="KW-1185">Reference proteome</keyword>
<dbReference type="Gene3D" id="1.10.10.10">
    <property type="entry name" value="Winged helix-like DNA-binding domain superfamily/Winged helix DNA-binding domain"/>
    <property type="match status" value="1"/>
</dbReference>
<evidence type="ECO:0000313" key="3">
    <source>
        <dbReference type="Proteomes" id="UP001220456"/>
    </source>
</evidence>
<evidence type="ECO:0000259" key="1">
    <source>
        <dbReference type="Pfam" id="PF13601"/>
    </source>
</evidence>
<accession>A0ABT6CT44</accession>
<dbReference type="PANTHER" id="PTHR37318">
    <property type="entry name" value="BSL7504 PROTEIN"/>
    <property type="match status" value="1"/>
</dbReference>
<dbReference type="EMBL" id="JAROKN010000005">
    <property type="protein sequence ID" value="MDF9276946.1"/>
    <property type="molecule type" value="Genomic_DNA"/>
</dbReference>
<dbReference type="InterPro" id="IPR036390">
    <property type="entry name" value="WH_DNA-bd_sf"/>
</dbReference>